<dbReference type="InterPro" id="IPR009667">
    <property type="entry name" value="DUF1258"/>
</dbReference>
<feature type="region of interest" description="Disordered" evidence="1">
    <location>
        <begin position="70"/>
        <end position="91"/>
    </location>
</feature>
<proteinExistence type="predicted"/>
<dbReference type="AlphaFoldDB" id="A0A2A2JZ75"/>
<feature type="region of interest" description="Disordered" evidence="1">
    <location>
        <begin position="288"/>
        <end position="335"/>
    </location>
</feature>
<reference evidence="2 3" key="1">
    <citation type="journal article" date="2017" name="Curr. Biol.">
        <title>Genome architecture and evolution of a unichromosomal asexual nematode.</title>
        <authorList>
            <person name="Fradin H."/>
            <person name="Zegar C."/>
            <person name="Gutwein M."/>
            <person name="Lucas J."/>
            <person name="Kovtun M."/>
            <person name="Corcoran D."/>
            <person name="Baugh L.R."/>
            <person name="Kiontke K."/>
            <person name="Gunsalus K."/>
            <person name="Fitch D.H."/>
            <person name="Piano F."/>
        </authorList>
    </citation>
    <scope>NUCLEOTIDE SEQUENCE [LARGE SCALE GENOMIC DNA]</scope>
    <source>
        <strain evidence="2">PF1309</strain>
    </source>
</reference>
<name>A0A2A2JZ75_9BILA</name>
<organism evidence="2 3">
    <name type="scientific">Diploscapter pachys</name>
    <dbReference type="NCBI Taxonomy" id="2018661"/>
    <lineage>
        <taxon>Eukaryota</taxon>
        <taxon>Metazoa</taxon>
        <taxon>Ecdysozoa</taxon>
        <taxon>Nematoda</taxon>
        <taxon>Chromadorea</taxon>
        <taxon>Rhabditida</taxon>
        <taxon>Rhabditina</taxon>
        <taxon>Rhabditomorpha</taxon>
        <taxon>Rhabditoidea</taxon>
        <taxon>Rhabditidae</taxon>
        <taxon>Diploscapter</taxon>
    </lineage>
</organism>
<dbReference type="EMBL" id="LIAE01010014">
    <property type="protein sequence ID" value="PAV66954.1"/>
    <property type="molecule type" value="Genomic_DNA"/>
</dbReference>
<dbReference type="Pfam" id="PF06869">
    <property type="entry name" value="DUF1258"/>
    <property type="match status" value="1"/>
</dbReference>
<evidence type="ECO:0000313" key="3">
    <source>
        <dbReference type="Proteomes" id="UP000218231"/>
    </source>
</evidence>
<gene>
    <name evidence="2" type="ORF">WR25_26288</name>
</gene>
<dbReference type="Proteomes" id="UP000218231">
    <property type="component" value="Unassembled WGS sequence"/>
</dbReference>
<keyword evidence="3" id="KW-1185">Reference proteome</keyword>
<comment type="caution">
    <text evidence="2">The sequence shown here is derived from an EMBL/GenBank/DDBJ whole genome shotgun (WGS) entry which is preliminary data.</text>
</comment>
<protein>
    <submittedName>
        <fullName evidence="2">Uncharacterized protein</fullName>
    </submittedName>
</protein>
<feature type="compositionally biased region" description="Basic and acidic residues" evidence="1">
    <location>
        <begin position="288"/>
        <end position="297"/>
    </location>
</feature>
<feature type="compositionally biased region" description="Basic and acidic residues" evidence="1">
    <location>
        <begin position="70"/>
        <end position="83"/>
    </location>
</feature>
<evidence type="ECO:0000313" key="2">
    <source>
        <dbReference type="EMBL" id="PAV66954.1"/>
    </source>
</evidence>
<sequence length="628" mass="71113">MSAVIFKINHQLQLCDDCIPSSARRPIFRVTNFSADQPAKRLIFNFVHYSSPKSCFFCLDGGTRYKDRGADRATVREGQKSLDDESAATNGFRGPSAGQRTVFVYHSLIDSLHDFGEGLCRDLLNEAFIFPVQKRKSNHFEGNLSAFHLFLRRLHLPADLRLPNEIQQCNGYTREQEIIFHTPDIVRRFGPLPDYSTFGFEALYHHLLSNFKSTITNSFLKIAGTRFCLWKAVLNELLIRFENEPTADLRSYIATLPHWKNFVNNNWTVFGGKINNDTKAALPDKVRKGMSASRDRPILVPKKQFSSSERDGPRNKMPKIDDNDQPFTSTLLRPIPSPIPVIQQVLLKNQADSGLQLEDLIEDDSGHTVSPLIERLQRAPKTNDSTGSKQERKRRKTKNGEMTKLDPFKLACEFLLNENFEQVPFENVKGRFIDKMRGSSSVCIDSIVARALKATDVEHAEFLMLLAGALMILSGKIEETEHKQKSRKDKAKPNENKFFLTQFVDEKAVKQLGPLPTQIHLYSTLEANIGTAALAQGLPASTSLTAIISKFTKTILHEVIKPLDDAPFLTCSDSNKKYIQLHPDFLQAITEVVEASTHMVEILHDDDEYRKQHGLIYDSVCKQTATFL</sequence>
<evidence type="ECO:0000256" key="1">
    <source>
        <dbReference type="SAM" id="MobiDB-lite"/>
    </source>
</evidence>
<accession>A0A2A2JZ75</accession>
<dbReference type="STRING" id="2018661.A0A2A2JZ75"/>
<feature type="region of interest" description="Disordered" evidence="1">
    <location>
        <begin position="372"/>
        <end position="402"/>
    </location>
</feature>
<feature type="compositionally biased region" description="Basic and acidic residues" evidence="1">
    <location>
        <begin position="308"/>
        <end position="322"/>
    </location>
</feature>